<evidence type="ECO:0000313" key="2">
    <source>
        <dbReference type="EMBL" id="TGO61711.1"/>
    </source>
</evidence>
<evidence type="ECO:0000256" key="1">
    <source>
        <dbReference type="SAM" id="MobiDB-lite"/>
    </source>
</evidence>
<protein>
    <submittedName>
        <fullName evidence="2">Uncharacterized protein</fullName>
    </submittedName>
</protein>
<comment type="caution">
    <text evidence="2">The sequence shown here is derived from an EMBL/GenBank/DDBJ whole genome shotgun (WGS) entry which is preliminary data.</text>
</comment>
<keyword evidence="3" id="KW-1185">Reference proteome</keyword>
<proteinExistence type="predicted"/>
<sequence length="62" mass="7163">MFALDDETEEPRHDQVEESRVERWRDGEKEGKARYNQSRNEDANADAKMGNGASAYCRESIL</sequence>
<dbReference type="EMBL" id="PQXN01000025">
    <property type="protein sequence ID" value="TGO61711.1"/>
    <property type="molecule type" value="Genomic_DNA"/>
</dbReference>
<organism evidence="2 3">
    <name type="scientific">Botryotinia convoluta</name>
    <dbReference type="NCBI Taxonomy" id="54673"/>
    <lineage>
        <taxon>Eukaryota</taxon>
        <taxon>Fungi</taxon>
        <taxon>Dikarya</taxon>
        <taxon>Ascomycota</taxon>
        <taxon>Pezizomycotina</taxon>
        <taxon>Leotiomycetes</taxon>
        <taxon>Helotiales</taxon>
        <taxon>Sclerotiniaceae</taxon>
        <taxon>Botryotinia</taxon>
    </lineage>
</organism>
<evidence type="ECO:0000313" key="3">
    <source>
        <dbReference type="Proteomes" id="UP000297527"/>
    </source>
</evidence>
<feature type="compositionally biased region" description="Basic and acidic residues" evidence="1">
    <location>
        <begin position="10"/>
        <end position="33"/>
    </location>
</feature>
<gene>
    <name evidence="2" type="ORF">BCON_0025g00380</name>
</gene>
<reference evidence="2 3" key="1">
    <citation type="submission" date="2017-12" db="EMBL/GenBank/DDBJ databases">
        <title>Comparative genomics of Botrytis spp.</title>
        <authorList>
            <person name="Valero-Jimenez C.A."/>
            <person name="Tapia P."/>
            <person name="Veloso J."/>
            <person name="Silva-Moreno E."/>
            <person name="Staats M."/>
            <person name="Valdes J.H."/>
            <person name="Van Kan J.A.L."/>
        </authorList>
    </citation>
    <scope>NUCLEOTIDE SEQUENCE [LARGE SCALE GENOMIC DNA]</scope>
    <source>
        <strain evidence="2 3">MUCL11595</strain>
    </source>
</reference>
<dbReference type="AlphaFoldDB" id="A0A4Z1IJE7"/>
<name>A0A4Z1IJE7_9HELO</name>
<dbReference type="Proteomes" id="UP000297527">
    <property type="component" value="Unassembled WGS sequence"/>
</dbReference>
<accession>A0A4Z1IJE7</accession>
<feature type="region of interest" description="Disordered" evidence="1">
    <location>
        <begin position="1"/>
        <end position="62"/>
    </location>
</feature>